<dbReference type="AlphaFoldDB" id="A0A6A5R1Z6"/>
<accession>A0A6A5R1Z6</accession>
<name>A0A6A5R1Z6_AMPQU</name>
<dbReference type="InterPro" id="IPR046670">
    <property type="entry name" value="DUF6540"/>
</dbReference>
<evidence type="ECO:0000313" key="2">
    <source>
        <dbReference type="Proteomes" id="UP000800096"/>
    </source>
</evidence>
<evidence type="ECO:0000313" key="1">
    <source>
        <dbReference type="EMBL" id="KAF1920127.1"/>
    </source>
</evidence>
<reference evidence="1" key="1">
    <citation type="journal article" date="2020" name="Stud. Mycol.">
        <title>101 Dothideomycetes genomes: a test case for predicting lifestyles and emergence of pathogens.</title>
        <authorList>
            <person name="Haridas S."/>
            <person name="Albert R."/>
            <person name="Binder M."/>
            <person name="Bloem J."/>
            <person name="Labutti K."/>
            <person name="Salamov A."/>
            <person name="Andreopoulos B."/>
            <person name="Baker S."/>
            <person name="Barry K."/>
            <person name="Bills G."/>
            <person name="Bluhm B."/>
            <person name="Cannon C."/>
            <person name="Castanera R."/>
            <person name="Culley D."/>
            <person name="Daum C."/>
            <person name="Ezra D."/>
            <person name="Gonzalez J."/>
            <person name="Henrissat B."/>
            <person name="Kuo A."/>
            <person name="Liang C."/>
            <person name="Lipzen A."/>
            <person name="Lutzoni F."/>
            <person name="Magnuson J."/>
            <person name="Mondo S."/>
            <person name="Nolan M."/>
            <person name="Ohm R."/>
            <person name="Pangilinan J."/>
            <person name="Park H.-J."/>
            <person name="Ramirez L."/>
            <person name="Alfaro M."/>
            <person name="Sun H."/>
            <person name="Tritt A."/>
            <person name="Yoshinaga Y."/>
            <person name="Zwiers L.-H."/>
            <person name="Turgeon B."/>
            <person name="Goodwin S."/>
            <person name="Spatafora J."/>
            <person name="Crous P."/>
            <person name="Grigoriev I."/>
        </authorList>
    </citation>
    <scope>NUCLEOTIDE SEQUENCE</scope>
    <source>
        <strain evidence="1">HMLAC05119</strain>
    </source>
</reference>
<dbReference type="OrthoDB" id="4135672at2759"/>
<sequence length="144" mass="17220">MSFQEETRRRPESSTTFHQKHYLGQIPVEQYEVFVRLMRSIPAPPRQRIFDSTAMRWVQCKPDGSLYQRRDTVPPYIKSTEWVLDRVIPALQQSGFLYTDGIPQEQPVADAQETQGETIEWNWDEAQQKFYFYNFVTEEYVWSD</sequence>
<proteinExistence type="predicted"/>
<dbReference type="Proteomes" id="UP000800096">
    <property type="component" value="Unassembled WGS sequence"/>
</dbReference>
<evidence type="ECO:0008006" key="3">
    <source>
        <dbReference type="Google" id="ProtNLM"/>
    </source>
</evidence>
<dbReference type="Pfam" id="PF20174">
    <property type="entry name" value="DUF6540"/>
    <property type="match status" value="1"/>
</dbReference>
<keyword evidence="2" id="KW-1185">Reference proteome</keyword>
<gene>
    <name evidence="1" type="ORF">BDU57DRAFT_508252</name>
</gene>
<protein>
    <recommendedName>
        <fullName evidence="3">WW domain-containing protein</fullName>
    </recommendedName>
</protein>
<dbReference type="EMBL" id="ML979132">
    <property type="protein sequence ID" value="KAF1920127.1"/>
    <property type="molecule type" value="Genomic_DNA"/>
</dbReference>
<organism evidence="1 2">
    <name type="scientific">Ampelomyces quisqualis</name>
    <name type="common">Powdery mildew agent</name>
    <dbReference type="NCBI Taxonomy" id="50730"/>
    <lineage>
        <taxon>Eukaryota</taxon>
        <taxon>Fungi</taxon>
        <taxon>Dikarya</taxon>
        <taxon>Ascomycota</taxon>
        <taxon>Pezizomycotina</taxon>
        <taxon>Dothideomycetes</taxon>
        <taxon>Pleosporomycetidae</taxon>
        <taxon>Pleosporales</taxon>
        <taxon>Pleosporineae</taxon>
        <taxon>Phaeosphaeriaceae</taxon>
        <taxon>Ampelomyces</taxon>
    </lineage>
</organism>